<dbReference type="Proteomes" id="UP000008281">
    <property type="component" value="Unassembled WGS sequence"/>
</dbReference>
<accession>E3MF73</accession>
<dbReference type="AlphaFoldDB" id="E3MF73"/>
<dbReference type="InterPro" id="IPR001810">
    <property type="entry name" value="F-box_dom"/>
</dbReference>
<evidence type="ECO:0000313" key="3">
    <source>
        <dbReference type="Proteomes" id="UP000008281"/>
    </source>
</evidence>
<dbReference type="HOGENOM" id="CLU_776696_0_0_1"/>
<feature type="domain" description="F-box" evidence="1">
    <location>
        <begin position="33"/>
        <end position="68"/>
    </location>
</feature>
<organism evidence="3">
    <name type="scientific">Caenorhabditis remanei</name>
    <name type="common">Caenorhabditis vulgaris</name>
    <dbReference type="NCBI Taxonomy" id="31234"/>
    <lineage>
        <taxon>Eukaryota</taxon>
        <taxon>Metazoa</taxon>
        <taxon>Ecdysozoa</taxon>
        <taxon>Nematoda</taxon>
        <taxon>Chromadorea</taxon>
        <taxon>Rhabditida</taxon>
        <taxon>Rhabditina</taxon>
        <taxon>Rhabditomorpha</taxon>
        <taxon>Rhabditoidea</taxon>
        <taxon>Rhabditidae</taxon>
        <taxon>Peloderinae</taxon>
        <taxon>Caenorhabditis</taxon>
    </lineage>
</organism>
<evidence type="ECO:0000313" key="2">
    <source>
        <dbReference type="EMBL" id="EFP00632.1"/>
    </source>
</evidence>
<dbReference type="InParanoid" id="E3MF73"/>
<dbReference type="Pfam" id="PF00646">
    <property type="entry name" value="F-box"/>
    <property type="match status" value="1"/>
</dbReference>
<evidence type="ECO:0000259" key="1">
    <source>
        <dbReference type="Pfam" id="PF00646"/>
    </source>
</evidence>
<keyword evidence="3" id="KW-1185">Reference proteome</keyword>
<gene>
    <name evidence="2" type="ORF">CRE_21272</name>
</gene>
<reference evidence="2" key="1">
    <citation type="submission" date="2007-07" db="EMBL/GenBank/DDBJ databases">
        <title>PCAP assembly of the Caenorhabditis remanei genome.</title>
        <authorList>
            <consortium name="The Caenorhabditis remanei Sequencing Consortium"/>
            <person name="Wilson R.K."/>
        </authorList>
    </citation>
    <scope>NUCLEOTIDE SEQUENCE [LARGE SCALE GENOMIC DNA]</scope>
    <source>
        <strain evidence="2">PB4641</strain>
    </source>
</reference>
<sequence>MVTTRQSTQQKTTDAIKKNPRRKLLPRAYFRKWVELPVELQRLVLTKLDGPYRHRARQCSKSMNNIIATIPTIIPFIEFGVLENTISDILFMKWLDEEPEDNTPRPKEWNNKKECEKDRKLAIKTFFNFFSANPASIVEVIDFNEVFFGMDGVNWMKDFVIAADKRDIKIRAKSIIINLYGPQSPLRYFVELFDENVLEEMRMTVGLAATIKAIRNTVQFKSCESFSLVHRGSIYYPEIFRIGDFFHFAKLDTKHVSWTPTDIHRLIQVGLLAGKILTYTNLLQNIRSKEEAKESDKFSMEPGLDEEEVWKLFDFVPAKKVNGTGTGITRRFTMQHPELVLEVKITMDAICGEVFKL</sequence>
<protein>
    <recommendedName>
        <fullName evidence="1">F-box domain-containing protein</fullName>
    </recommendedName>
</protein>
<name>E3MF73_CAERE</name>
<proteinExistence type="predicted"/>
<dbReference type="EMBL" id="DS268440">
    <property type="protein sequence ID" value="EFP00632.1"/>
    <property type="molecule type" value="Genomic_DNA"/>
</dbReference>